<dbReference type="PANTHER" id="PTHR31116">
    <property type="entry name" value="OS04G0501200 PROTEIN"/>
    <property type="match status" value="1"/>
</dbReference>
<evidence type="ECO:0008006" key="2">
    <source>
        <dbReference type="Google" id="ProtNLM"/>
    </source>
</evidence>
<dbReference type="PANTHER" id="PTHR31116:SF29">
    <property type="entry name" value="DNA GLYCOSYLASE SUPERFAMILY PROTEIN"/>
    <property type="match status" value="1"/>
</dbReference>
<dbReference type="Gene3D" id="1.10.340.30">
    <property type="entry name" value="Hypothetical protein, domain 2"/>
    <property type="match status" value="1"/>
</dbReference>
<dbReference type="AlphaFoldDB" id="A0A381Z2S9"/>
<dbReference type="GO" id="GO:0006284">
    <property type="term" value="P:base-excision repair"/>
    <property type="evidence" value="ECO:0007669"/>
    <property type="project" value="InterPro"/>
</dbReference>
<dbReference type="Pfam" id="PF03352">
    <property type="entry name" value="Adenine_glyco"/>
    <property type="match status" value="1"/>
</dbReference>
<protein>
    <recommendedName>
        <fullName evidence="2">DNA-3-methyladenine glycosylase I</fullName>
    </recommendedName>
</protein>
<accession>A0A381Z2S9</accession>
<dbReference type="GO" id="GO:0008725">
    <property type="term" value="F:DNA-3-methyladenine glycosylase activity"/>
    <property type="evidence" value="ECO:0007669"/>
    <property type="project" value="InterPro"/>
</dbReference>
<dbReference type="InterPro" id="IPR005019">
    <property type="entry name" value="Adenine_glyco"/>
</dbReference>
<name>A0A381Z2S9_9ZZZZ</name>
<gene>
    <name evidence="1" type="ORF">METZ01_LOCUS135987</name>
</gene>
<proteinExistence type="predicted"/>
<evidence type="ECO:0000313" key="1">
    <source>
        <dbReference type="EMBL" id="SVA83133.1"/>
    </source>
</evidence>
<reference evidence="1" key="1">
    <citation type="submission" date="2018-05" db="EMBL/GenBank/DDBJ databases">
        <authorList>
            <person name="Lanie J.A."/>
            <person name="Ng W.-L."/>
            <person name="Kazmierczak K.M."/>
            <person name="Andrzejewski T.M."/>
            <person name="Davidsen T.M."/>
            <person name="Wayne K.J."/>
            <person name="Tettelin H."/>
            <person name="Glass J.I."/>
            <person name="Rusch D."/>
            <person name="Podicherti R."/>
            <person name="Tsui H.-C.T."/>
            <person name="Winkler M.E."/>
        </authorList>
    </citation>
    <scope>NUCLEOTIDE SEQUENCE</scope>
</reference>
<organism evidence="1">
    <name type="scientific">marine metagenome</name>
    <dbReference type="NCBI Taxonomy" id="408172"/>
    <lineage>
        <taxon>unclassified sequences</taxon>
        <taxon>metagenomes</taxon>
        <taxon>ecological metagenomes</taxon>
    </lineage>
</organism>
<dbReference type="SUPFAM" id="SSF48150">
    <property type="entry name" value="DNA-glycosylase"/>
    <property type="match status" value="1"/>
</dbReference>
<sequence>MANRVLFHHRLKSMTTNPSPKFDPTRCFGTGSNIYEAYHDDEWGVPVHDDRHLFELLILEGTQAGLSWKTILKRRKAYRLAFDNFSVQIVASYGQKEIATLLENKGIIRNKLKIHAAINNAKVVLRIQKEFGSLDKHLWGFVGGAPLQRNRFSPSDVPTESTESARMSKDLKRRGMSFVGPTIMYAFMQSTGMVNDHYVSCFRLNEVKKLSEN</sequence>
<dbReference type="EMBL" id="UINC01019612">
    <property type="protein sequence ID" value="SVA83133.1"/>
    <property type="molecule type" value="Genomic_DNA"/>
</dbReference>
<dbReference type="InterPro" id="IPR011257">
    <property type="entry name" value="DNA_glycosylase"/>
</dbReference>